<dbReference type="Proteomes" id="UP000037035">
    <property type="component" value="Unassembled WGS sequence"/>
</dbReference>
<dbReference type="EMBL" id="LAVV01011941">
    <property type="protein sequence ID" value="KNZ47202.1"/>
    <property type="molecule type" value="Genomic_DNA"/>
</dbReference>
<keyword evidence="1" id="KW-1133">Transmembrane helix</keyword>
<comment type="caution">
    <text evidence="2">The sequence shown here is derived from an EMBL/GenBank/DDBJ whole genome shotgun (WGS) entry which is preliminary data.</text>
</comment>
<feature type="transmembrane region" description="Helical" evidence="1">
    <location>
        <begin position="61"/>
        <end position="80"/>
    </location>
</feature>
<dbReference type="VEuPathDB" id="FungiDB:VP01_65g3"/>
<feature type="transmembrane region" description="Helical" evidence="1">
    <location>
        <begin position="249"/>
        <end position="267"/>
    </location>
</feature>
<evidence type="ECO:0000256" key="1">
    <source>
        <dbReference type="SAM" id="Phobius"/>
    </source>
</evidence>
<name>A0A0L6UG14_9BASI</name>
<keyword evidence="1" id="KW-0812">Transmembrane</keyword>
<organism evidence="2 3">
    <name type="scientific">Puccinia sorghi</name>
    <dbReference type="NCBI Taxonomy" id="27349"/>
    <lineage>
        <taxon>Eukaryota</taxon>
        <taxon>Fungi</taxon>
        <taxon>Dikarya</taxon>
        <taxon>Basidiomycota</taxon>
        <taxon>Pucciniomycotina</taxon>
        <taxon>Pucciniomycetes</taxon>
        <taxon>Pucciniales</taxon>
        <taxon>Pucciniaceae</taxon>
        <taxon>Puccinia</taxon>
    </lineage>
</organism>
<keyword evidence="1" id="KW-0472">Membrane</keyword>
<dbReference type="AlphaFoldDB" id="A0A0L6UG14"/>
<evidence type="ECO:0000313" key="2">
    <source>
        <dbReference type="EMBL" id="KNZ47202.1"/>
    </source>
</evidence>
<feature type="transmembrane region" description="Helical" evidence="1">
    <location>
        <begin position="186"/>
        <end position="209"/>
    </location>
</feature>
<accession>A0A0L6UG14</accession>
<feature type="transmembrane region" description="Helical" evidence="1">
    <location>
        <begin position="313"/>
        <end position="333"/>
    </location>
</feature>
<protein>
    <submittedName>
        <fullName evidence="2">Uncharacterized protein</fullName>
    </submittedName>
</protein>
<feature type="transmembrane region" description="Helical" evidence="1">
    <location>
        <begin position="288"/>
        <end position="307"/>
    </location>
</feature>
<keyword evidence="3" id="KW-1185">Reference proteome</keyword>
<proteinExistence type="predicted"/>
<gene>
    <name evidence="2" type="ORF">VP01_65g3</name>
</gene>
<evidence type="ECO:0000313" key="3">
    <source>
        <dbReference type="Proteomes" id="UP000037035"/>
    </source>
</evidence>
<reference evidence="2 3" key="1">
    <citation type="submission" date="2015-08" db="EMBL/GenBank/DDBJ databases">
        <title>Next Generation Sequencing and Analysis of the Genome of Puccinia sorghi L Schw, the Causal Agent of Maize Common Rust.</title>
        <authorList>
            <person name="Rochi L."/>
            <person name="Burguener G."/>
            <person name="Darino M."/>
            <person name="Turjanski A."/>
            <person name="Kreff E."/>
            <person name="Dieguez M.J."/>
            <person name="Sacco F."/>
        </authorList>
    </citation>
    <scope>NUCLEOTIDE SEQUENCE [LARGE SCALE GENOMIC DNA]</scope>
    <source>
        <strain evidence="2 3">RO10H11247</strain>
    </source>
</reference>
<sequence length="482" mass="55031">MSHNLTPKLKALYKLSKINIWKSILFYEGGILEHSATNQLLNDKYLFHILMDIRKHCMIPIVRLEILLIFSEILTFFVCLKLHDVTYRIHTHKINRHIECLSVETIIEKNSSDMSLHVYSLICLRNQIKNIKLQNLDFLPIFIDHDFIKFDTFFAFMSCFVQSIQNISGTNEYNFLLSLAAYLQNLFLFLSPISLFLSQVMLFPSYQYLENSIFKNNLLILETPISRKQKILLIMITIHDIFTHLEEKVGFLIISDLVSSIFSIAIIKIKKNKNGKAMTILLHQNFQLSSSMFLAALVVVSTKIGSINHQQTLVVSVLVLFLSVNLSNNKVVYISSEIYWFEIGCCGKRNQNSRFTDISPLICFNYSLIYRYQSTPSAPTTPPSPFSCTQGVSAHNTESPPISTACNTAPIHLHHPSGPPLCNPQTPHLSAGLVQHASFHVKTCRVTCSQILLNYMFINLKLNQQLCNSAMLKHHSNLLRSS</sequence>